<evidence type="ECO:0000256" key="7">
    <source>
        <dbReference type="ARBA" id="ARBA00023242"/>
    </source>
</evidence>
<evidence type="ECO:0000256" key="6">
    <source>
        <dbReference type="ARBA" id="ARBA00023163"/>
    </source>
</evidence>
<proteinExistence type="predicted"/>
<evidence type="ECO:0000313" key="11">
    <source>
        <dbReference type="Proteomes" id="UP001480595"/>
    </source>
</evidence>
<dbReference type="Proteomes" id="UP001480595">
    <property type="component" value="Unassembled WGS sequence"/>
</dbReference>
<protein>
    <recommendedName>
        <fullName evidence="9">C2H2-type domain-containing protein</fullName>
    </recommendedName>
</protein>
<dbReference type="GeneID" id="92097027"/>
<comment type="subcellular location">
    <subcellularLocation>
        <location evidence="1">Nucleus</location>
    </subcellularLocation>
</comment>
<feature type="domain" description="C2H2-type" evidence="9">
    <location>
        <begin position="150"/>
        <end position="179"/>
    </location>
</feature>
<keyword evidence="7" id="KW-0539">Nucleus</keyword>
<keyword evidence="11" id="KW-1185">Reference proteome</keyword>
<keyword evidence="2" id="KW-0479">Metal-binding</keyword>
<dbReference type="PROSITE" id="PS00028">
    <property type="entry name" value="ZINC_FINGER_C2H2_1"/>
    <property type="match status" value="1"/>
</dbReference>
<accession>A0ABR1TY86</accession>
<dbReference type="PANTHER" id="PTHR46179">
    <property type="entry name" value="ZINC FINGER PROTEIN"/>
    <property type="match status" value="1"/>
</dbReference>
<dbReference type="InterPro" id="IPR013087">
    <property type="entry name" value="Znf_C2H2_type"/>
</dbReference>
<dbReference type="PROSITE" id="PS50157">
    <property type="entry name" value="ZINC_FINGER_C2H2_2"/>
    <property type="match status" value="1"/>
</dbReference>
<evidence type="ECO:0000256" key="5">
    <source>
        <dbReference type="ARBA" id="ARBA00023015"/>
    </source>
</evidence>
<keyword evidence="5" id="KW-0805">Transcription regulation</keyword>
<evidence type="ECO:0000256" key="2">
    <source>
        <dbReference type="ARBA" id="ARBA00022723"/>
    </source>
</evidence>
<dbReference type="RefSeq" id="XP_066713074.1">
    <property type="nucleotide sequence ID" value="XM_066863964.1"/>
</dbReference>
<organism evidence="10 11">
    <name type="scientific">Apiospora phragmitis</name>
    <dbReference type="NCBI Taxonomy" id="2905665"/>
    <lineage>
        <taxon>Eukaryota</taxon>
        <taxon>Fungi</taxon>
        <taxon>Dikarya</taxon>
        <taxon>Ascomycota</taxon>
        <taxon>Pezizomycotina</taxon>
        <taxon>Sordariomycetes</taxon>
        <taxon>Xylariomycetidae</taxon>
        <taxon>Amphisphaeriales</taxon>
        <taxon>Apiosporaceae</taxon>
        <taxon>Apiospora</taxon>
    </lineage>
</organism>
<reference evidence="10 11" key="1">
    <citation type="submission" date="2023-01" db="EMBL/GenBank/DDBJ databases">
        <title>Analysis of 21 Apiospora genomes using comparative genomics revels a genus with tremendous synthesis potential of carbohydrate active enzymes and secondary metabolites.</title>
        <authorList>
            <person name="Sorensen T."/>
        </authorList>
    </citation>
    <scope>NUCLEOTIDE SEQUENCE [LARGE SCALE GENOMIC DNA]</scope>
    <source>
        <strain evidence="10 11">CBS 135458</strain>
    </source>
</reference>
<dbReference type="PANTHER" id="PTHR46179:SF13">
    <property type="entry name" value="C2H2-TYPE DOMAIN-CONTAINING PROTEIN"/>
    <property type="match status" value="1"/>
</dbReference>
<evidence type="ECO:0000256" key="8">
    <source>
        <dbReference type="PROSITE-ProRule" id="PRU00042"/>
    </source>
</evidence>
<evidence type="ECO:0000259" key="9">
    <source>
        <dbReference type="PROSITE" id="PS50157"/>
    </source>
</evidence>
<evidence type="ECO:0000256" key="1">
    <source>
        <dbReference type="ARBA" id="ARBA00004123"/>
    </source>
</evidence>
<dbReference type="InterPro" id="IPR051061">
    <property type="entry name" value="Zinc_finger_trans_reg"/>
</dbReference>
<evidence type="ECO:0000256" key="3">
    <source>
        <dbReference type="ARBA" id="ARBA00022771"/>
    </source>
</evidence>
<sequence length="392" mass="44075">MDAAAQSLGYDPAAFAETPGAAPDCIGYVSRMQDPQTSFENYAPGPPDPSATLWHPGCTSGFCSDTDTSLMRPVHPCGTDDFSLVPTYPNLANATGYGDEAGTNYTQCYNMGTVQLEKITNNDQNEAPFNAGHSIHQAAQSDSSPSSGLYHCGLNGCKMIFVAPELLENHQRYHAKHHWVASQSPFICECGQHCAKLDTLQRHIRRFQTSSLNFRCQELDCPSASRRKDHLVQHLRHGRKFSDAELQATFTPRKAITNIKPVCHFTSCPYYRNANFRDQPMAIQEETMPFAKQADYTKFMRDVHEWSPYPCTVPFCDKSDKKGYFSQKSLQKHRDEQHPEAEPLILEPKAVQKLPCGLAGCRRKFHPGALHEHRGKCRRILLEEQQAAQRKL</sequence>
<comment type="caution">
    <text evidence="10">The sequence shown here is derived from an EMBL/GenBank/DDBJ whole genome shotgun (WGS) entry which is preliminary data.</text>
</comment>
<name>A0ABR1TY86_9PEZI</name>
<keyword evidence="3 8" id="KW-0863">Zinc-finger</keyword>
<keyword evidence="4" id="KW-0862">Zinc</keyword>
<keyword evidence="6" id="KW-0804">Transcription</keyword>
<dbReference type="EMBL" id="JAQQWL010000011">
    <property type="protein sequence ID" value="KAK8050825.1"/>
    <property type="molecule type" value="Genomic_DNA"/>
</dbReference>
<evidence type="ECO:0000313" key="10">
    <source>
        <dbReference type="EMBL" id="KAK8050825.1"/>
    </source>
</evidence>
<dbReference type="SMART" id="SM00355">
    <property type="entry name" value="ZnF_C2H2"/>
    <property type="match status" value="3"/>
</dbReference>
<dbReference type="Gene3D" id="3.30.160.60">
    <property type="entry name" value="Classic Zinc Finger"/>
    <property type="match status" value="1"/>
</dbReference>
<gene>
    <name evidence="10" type="ORF">PG994_012555</name>
</gene>
<evidence type="ECO:0000256" key="4">
    <source>
        <dbReference type="ARBA" id="ARBA00022833"/>
    </source>
</evidence>